<dbReference type="InterPro" id="IPR006626">
    <property type="entry name" value="PbH1"/>
</dbReference>
<reference evidence="3 4" key="1">
    <citation type="submission" date="2018-06" db="EMBL/GenBank/DDBJ databases">
        <title>Extensive metabolic versatility and redundancy in microbially diverse, dynamic hydrothermal sediments.</title>
        <authorList>
            <person name="Dombrowski N."/>
            <person name="Teske A."/>
            <person name="Baker B.J."/>
        </authorList>
    </citation>
    <scope>NUCLEOTIDE SEQUENCE [LARGE SCALE GENOMIC DNA]</scope>
    <source>
        <strain evidence="3">B66_G16</strain>
    </source>
</reference>
<keyword evidence="1" id="KW-1133">Transmembrane helix</keyword>
<accession>A0A497EL38</accession>
<dbReference type="PANTHER" id="PTHR31272">
    <property type="entry name" value="CYTOCHROME C-TYPE BIOGENESIS PROTEIN HI_1454-RELATED"/>
    <property type="match status" value="1"/>
</dbReference>
<feature type="transmembrane region" description="Helical" evidence="1">
    <location>
        <begin position="328"/>
        <end position="347"/>
    </location>
</feature>
<dbReference type="PANTHER" id="PTHR31272:SF9">
    <property type="entry name" value="BLL1027 PROTEIN"/>
    <property type="match status" value="1"/>
</dbReference>
<dbReference type="PROSITE" id="PS00194">
    <property type="entry name" value="THIOREDOXIN_1"/>
    <property type="match status" value="1"/>
</dbReference>
<feature type="transmembrane region" description="Helical" evidence="1">
    <location>
        <begin position="171"/>
        <end position="190"/>
    </location>
</feature>
<sequence>MGRRLVLLFLAFTVLYVVALSVDVSSNVENRSLRVVGNVSVVYFYGEGCPHCARVKPLIDTLESKGVIIQRFEVFADRDNLRLLNEYFERFNVPVADRGVPAVFVKDSYLVGDANILENLEHLLLGDERGKEKDIVQTIGEETEACNSDVESGGVDCLSLVTISVAALVDSINPCSMAILFFLLAGLLLLKKRRKALKVGLAFTLSVFIANLLFGFGILSTIVLSGLSSVFKAVAGAIAVLTGILLLKDAFFYGAGGFKMEVPEFLRPCLKRRLSRAFFGRNSGPIAAFIVGFLVTSFEVPCTGGPYFYVLARMADDATRMQTIPILIYYNLIFVLPLVLITALLYFGSVHVERAREWKDHNKRLIDFIRGLPMIAVGLITIPSTQLSQVLIAVLSFYKVLYVPLILALTFYAVYQFLSRSENRSKALKWTLVTALTVVIMVATIMTAQTIIPKQMEKTKTTITSTLEPCPDPKNVTECCIMDQQTGYYITADINANGDCFIIPGPIAATGVNCQGHTITGNGNGIAFNISNSDNFIMGYCRITNFTIGINIEPGSDLAIIEKNEIYDNNEAILFNADPDLPPSYGSVIRNNIIYNNLFGVHIRKSKENKIYNNYFANNYYHAYDDSGYENYWNTTKTEGTNIIGGPYIGGNYWDDYVGLDTDGDGIGNTNLPYNHNNWILMGGDYLPLTDSQAPKYSNTTVSQVPEAPYMYTLNITWTDNVAIEKVILELDGTNVTDINKVYENIDFTSYSGPGYVSVPLEHKVIYSKTLLNSSLGTHYYKWYAKDTAGNWNSTQLLTFNVTNTIQMSIGISPILEVKANITTQGKGNIIEAIEQVQVYFKIDDNWFSMPMTYNQTTKLYTALLPAYNQLANKTIEYYIMAR</sequence>
<feature type="domain" description="Periplasmic copper-binding protein NosD beta helix" evidence="2">
    <location>
        <begin position="512"/>
        <end position="659"/>
    </location>
</feature>
<gene>
    <name evidence="3" type="ORF">DRJ31_09255</name>
</gene>
<dbReference type="AlphaFoldDB" id="A0A497EL38"/>
<feature type="transmembrane region" description="Helical" evidence="1">
    <location>
        <begin position="286"/>
        <end position="308"/>
    </location>
</feature>
<keyword evidence="1" id="KW-0812">Transmembrane</keyword>
<dbReference type="NCBIfam" id="TIGR03804">
    <property type="entry name" value="para_beta_helix"/>
    <property type="match status" value="1"/>
</dbReference>
<feature type="transmembrane region" description="Helical" evidence="1">
    <location>
        <begin position="368"/>
        <end position="394"/>
    </location>
</feature>
<dbReference type="SUPFAM" id="SSF51126">
    <property type="entry name" value="Pectin lyase-like"/>
    <property type="match status" value="1"/>
</dbReference>
<organism evidence="3 4">
    <name type="scientific">Thermoproteota archaeon</name>
    <dbReference type="NCBI Taxonomy" id="2056631"/>
    <lineage>
        <taxon>Archaea</taxon>
        <taxon>Thermoproteota</taxon>
    </lineage>
</organism>
<dbReference type="InterPro" id="IPR011050">
    <property type="entry name" value="Pectin_lyase_fold/virulence"/>
</dbReference>
<dbReference type="InterPro" id="IPR012334">
    <property type="entry name" value="Pectin_lyas_fold"/>
</dbReference>
<protein>
    <recommendedName>
        <fullName evidence="2">Periplasmic copper-binding protein NosD beta helix domain-containing protein</fullName>
    </recommendedName>
</protein>
<dbReference type="EMBL" id="QMQV01000146">
    <property type="protein sequence ID" value="RLE47178.1"/>
    <property type="molecule type" value="Genomic_DNA"/>
</dbReference>
<dbReference type="InterPro" id="IPR017937">
    <property type="entry name" value="Thioredoxin_CS"/>
</dbReference>
<proteinExistence type="predicted"/>
<comment type="caution">
    <text evidence="3">The sequence shown here is derived from an EMBL/GenBank/DDBJ whole genome shotgun (WGS) entry which is preliminary data.</text>
</comment>
<dbReference type="InterPro" id="IPR036249">
    <property type="entry name" value="Thioredoxin-like_sf"/>
</dbReference>
<dbReference type="InterPro" id="IPR007742">
    <property type="entry name" value="NosD_dom"/>
</dbReference>
<dbReference type="SUPFAM" id="SSF52833">
    <property type="entry name" value="Thioredoxin-like"/>
    <property type="match status" value="1"/>
</dbReference>
<feature type="transmembrane region" description="Helical" evidence="1">
    <location>
        <begin position="430"/>
        <end position="452"/>
    </location>
</feature>
<feature type="transmembrane region" description="Helical" evidence="1">
    <location>
        <begin position="202"/>
        <end position="224"/>
    </location>
</feature>
<evidence type="ECO:0000313" key="4">
    <source>
        <dbReference type="Proteomes" id="UP000278475"/>
    </source>
</evidence>
<dbReference type="Pfam" id="PF05048">
    <property type="entry name" value="NosD"/>
    <property type="match status" value="1"/>
</dbReference>
<keyword evidence="1" id="KW-0472">Membrane</keyword>
<feature type="transmembrane region" description="Helical" evidence="1">
    <location>
        <begin position="230"/>
        <end position="247"/>
    </location>
</feature>
<dbReference type="PROSITE" id="PS51354">
    <property type="entry name" value="GLUTAREDOXIN_2"/>
    <property type="match status" value="1"/>
</dbReference>
<evidence type="ECO:0000256" key="1">
    <source>
        <dbReference type="SAM" id="Phobius"/>
    </source>
</evidence>
<feature type="transmembrane region" description="Helical" evidence="1">
    <location>
        <begin position="400"/>
        <end position="418"/>
    </location>
</feature>
<dbReference type="InterPro" id="IPR051790">
    <property type="entry name" value="Cytochrome_c-biogenesis_DsbD"/>
</dbReference>
<feature type="non-terminal residue" evidence="3">
    <location>
        <position position="883"/>
    </location>
</feature>
<evidence type="ECO:0000259" key="2">
    <source>
        <dbReference type="Pfam" id="PF05048"/>
    </source>
</evidence>
<name>A0A497EL38_9CREN</name>
<dbReference type="SMART" id="SM00710">
    <property type="entry name" value="PbH1"/>
    <property type="match status" value="4"/>
</dbReference>
<dbReference type="Gene3D" id="2.160.20.10">
    <property type="entry name" value="Single-stranded right-handed beta-helix, Pectin lyase-like"/>
    <property type="match status" value="1"/>
</dbReference>
<dbReference type="Gene3D" id="3.40.30.10">
    <property type="entry name" value="Glutaredoxin"/>
    <property type="match status" value="1"/>
</dbReference>
<dbReference type="Proteomes" id="UP000278475">
    <property type="component" value="Unassembled WGS sequence"/>
</dbReference>
<dbReference type="InterPro" id="IPR022441">
    <property type="entry name" value="Para_beta_helix_rpt-2"/>
</dbReference>
<evidence type="ECO:0000313" key="3">
    <source>
        <dbReference type="EMBL" id="RLE47178.1"/>
    </source>
</evidence>